<dbReference type="InterPro" id="IPR007443">
    <property type="entry name" value="LpoA"/>
</dbReference>
<dbReference type="Gene3D" id="1.25.40.10">
    <property type="entry name" value="Tetratricopeptide repeat domain"/>
    <property type="match status" value="1"/>
</dbReference>
<dbReference type="InterPro" id="IPR028082">
    <property type="entry name" value="Peripla_BP_I"/>
</dbReference>
<dbReference type="KEGG" id="pmak:PMPD1_3858"/>
<feature type="chain" id="PRO_5026683492" description="Penicillin-binding protein activator LpoA" evidence="10">
    <location>
        <begin position="32"/>
        <end position="682"/>
    </location>
</feature>
<comment type="subcellular location">
    <subcellularLocation>
        <location evidence="8">Cell outer membrane</location>
        <topology evidence="8">Lipid-anchor</topology>
        <orientation evidence="8">Periplasmic side</orientation>
    </subcellularLocation>
</comment>
<dbReference type="GO" id="GO:0030234">
    <property type="term" value="F:enzyme regulator activity"/>
    <property type="evidence" value="ECO:0007669"/>
    <property type="project" value="UniProtKB-UniRule"/>
</dbReference>
<dbReference type="Proteomes" id="UP000505325">
    <property type="component" value="Chromosome"/>
</dbReference>
<keyword evidence="3 8" id="KW-0573">Peptidoglycan synthesis</keyword>
<evidence type="ECO:0000256" key="2">
    <source>
        <dbReference type="ARBA" id="ARBA00022960"/>
    </source>
</evidence>
<dbReference type="CDD" id="cd06339">
    <property type="entry name" value="PBP1_YraM_LppC_lipoprotein-like"/>
    <property type="match status" value="1"/>
</dbReference>
<feature type="compositionally biased region" description="Low complexity" evidence="9">
    <location>
        <begin position="299"/>
        <end position="314"/>
    </location>
</feature>
<keyword evidence="5 8" id="KW-0564">Palmitate</keyword>
<dbReference type="SUPFAM" id="SSF53822">
    <property type="entry name" value="Periplasmic binding protein-like I"/>
    <property type="match status" value="1"/>
</dbReference>
<dbReference type="Gene3D" id="1.25.40.650">
    <property type="match status" value="1"/>
</dbReference>
<keyword evidence="12" id="KW-1185">Reference proteome</keyword>
<feature type="region of interest" description="Disordered" evidence="9">
    <location>
        <begin position="288"/>
        <end position="358"/>
    </location>
</feature>
<evidence type="ECO:0000256" key="8">
    <source>
        <dbReference type="HAMAP-Rule" id="MF_01890"/>
    </source>
</evidence>
<comment type="similarity">
    <text evidence="8">Belongs to the LpoA family.</text>
</comment>
<dbReference type="Pfam" id="PF04348">
    <property type="entry name" value="LppC"/>
    <property type="match status" value="2"/>
</dbReference>
<feature type="signal peptide" evidence="10">
    <location>
        <begin position="1"/>
        <end position="31"/>
    </location>
</feature>
<evidence type="ECO:0000256" key="1">
    <source>
        <dbReference type="ARBA" id="ARBA00022729"/>
    </source>
</evidence>
<evidence type="ECO:0000256" key="9">
    <source>
        <dbReference type="SAM" id="MobiDB-lite"/>
    </source>
</evidence>
<proteinExistence type="inferred from homology"/>
<dbReference type="Gene3D" id="3.40.50.2300">
    <property type="match status" value="2"/>
</dbReference>
<dbReference type="PANTHER" id="PTHR38038:SF1">
    <property type="entry name" value="PENICILLIN-BINDING PROTEIN ACTIVATOR LPOA"/>
    <property type="match status" value="1"/>
</dbReference>
<gene>
    <name evidence="8" type="primary">lpoA</name>
    <name evidence="11" type="ORF">PMPD1_3858</name>
</gene>
<dbReference type="HAMAP" id="MF_01890">
    <property type="entry name" value="LpoA"/>
    <property type="match status" value="1"/>
</dbReference>
<dbReference type="InterPro" id="IPR011990">
    <property type="entry name" value="TPR-like_helical_dom_sf"/>
</dbReference>
<accession>A0A6M8UG09</accession>
<dbReference type="GO" id="GO:0008360">
    <property type="term" value="P:regulation of cell shape"/>
    <property type="evidence" value="ECO:0007669"/>
    <property type="project" value="UniProtKB-KW"/>
</dbReference>
<name>A0A6M8UG09_9GAMM</name>
<comment type="function">
    <text evidence="8">Regulator of peptidoglycan synthesis that is essential for the function of penicillin-binding protein 1A (PBP1a).</text>
</comment>
<keyword evidence="6 8" id="KW-0998">Cell outer membrane</keyword>
<evidence type="ECO:0000256" key="6">
    <source>
        <dbReference type="ARBA" id="ARBA00023237"/>
    </source>
</evidence>
<evidence type="ECO:0000313" key="12">
    <source>
        <dbReference type="Proteomes" id="UP000505325"/>
    </source>
</evidence>
<dbReference type="PROSITE" id="PS51257">
    <property type="entry name" value="PROKAR_LIPOPROTEIN"/>
    <property type="match status" value="1"/>
</dbReference>
<dbReference type="GO" id="GO:0031241">
    <property type="term" value="C:periplasmic side of cell outer membrane"/>
    <property type="evidence" value="ECO:0007669"/>
    <property type="project" value="UniProtKB-UniRule"/>
</dbReference>
<reference evidence="11 12" key="1">
    <citation type="submission" date="2020-06" db="EMBL/GenBank/DDBJ databases">
        <title>Genome sequence of Paramixta manurensis strain PD-1.</title>
        <authorList>
            <person name="Lee C.W."/>
            <person name="Kim J."/>
        </authorList>
    </citation>
    <scope>NUCLEOTIDE SEQUENCE [LARGE SCALE GENOMIC DNA]</scope>
    <source>
        <strain evidence="11 12">PD-1</strain>
    </source>
</reference>
<feature type="compositionally biased region" description="Low complexity" evidence="9">
    <location>
        <begin position="336"/>
        <end position="358"/>
    </location>
</feature>
<evidence type="ECO:0000256" key="7">
    <source>
        <dbReference type="ARBA" id="ARBA00023288"/>
    </source>
</evidence>
<evidence type="ECO:0000256" key="4">
    <source>
        <dbReference type="ARBA" id="ARBA00023136"/>
    </source>
</evidence>
<keyword evidence="1 8" id="KW-0732">Signal</keyword>
<dbReference type="PANTHER" id="PTHR38038">
    <property type="entry name" value="PENICILLIN-BINDING PROTEIN ACTIVATOR LPOA"/>
    <property type="match status" value="1"/>
</dbReference>
<keyword evidence="4 8" id="KW-0472">Membrane</keyword>
<dbReference type="AlphaFoldDB" id="A0A6M8UG09"/>
<protein>
    <recommendedName>
        <fullName evidence="8">Penicillin-binding protein activator LpoA</fullName>
        <shortName evidence="8">PBP activator LpoA</shortName>
    </recommendedName>
</protein>
<comment type="subunit">
    <text evidence="8">Interacts with PBP1a.</text>
</comment>
<organism evidence="11 12">
    <name type="scientific">Paramixta manurensis</name>
    <dbReference type="NCBI Taxonomy" id="2740817"/>
    <lineage>
        <taxon>Bacteria</taxon>
        <taxon>Pseudomonadati</taxon>
        <taxon>Pseudomonadota</taxon>
        <taxon>Gammaproteobacteria</taxon>
        <taxon>Enterobacterales</taxon>
        <taxon>Erwiniaceae</taxon>
        <taxon>Paramixta</taxon>
    </lineage>
</organism>
<keyword evidence="7 8" id="KW-0449">Lipoprotein</keyword>
<evidence type="ECO:0000256" key="5">
    <source>
        <dbReference type="ARBA" id="ARBA00023139"/>
    </source>
</evidence>
<keyword evidence="2 8" id="KW-0133">Cell shape</keyword>
<dbReference type="GO" id="GO:0009252">
    <property type="term" value="P:peptidoglycan biosynthetic process"/>
    <property type="evidence" value="ECO:0007669"/>
    <property type="project" value="UniProtKB-UniRule"/>
</dbReference>
<dbReference type="EMBL" id="CP054212">
    <property type="protein sequence ID" value="QKJ88769.1"/>
    <property type="molecule type" value="Genomic_DNA"/>
</dbReference>
<evidence type="ECO:0000313" key="11">
    <source>
        <dbReference type="EMBL" id="QKJ88769.1"/>
    </source>
</evidence>
<sequence>MLPSKVVRNKAGRFVPVLLAALILAACSGQAPETPSVNIQGPATGTSDYYLQQVQQSPDDNKADWQLLAIRALLNEGKYPQANQQMSQLPQQLSDTQRQELQLLTAQLRIGTQDVNNAQGILDKLDPSSLSKDQQARYYGLEIAASQGHPSLALLRAYIAQEPLLQGDAHQKNIDATWQALTQMSSAQANSLVINADENTLQGWIDLLGVYSANRNDPDMLKAGISDWQSRYPQNPAAKTLPSALSQVQHFQQSSTEKIALLLPLSGQAQIFANAIQKGFDDARNGVLAAAAPPPAPASAPAAQPADNAQPVQASDDPNAVVSPSAANTGTDSDADAQPSAAAAPATAPAPAAPASNAQVKVYDTSTQPLPQLLTQVQQDGATLVVGPLLKNNVEALANSQTSLNVLALNEPGTIQNRPNMCYFALSPEDEARDAAHHVWEQGKRTPLLLVPRSALGDRVSKAFTQEWQTLGGGTVLLQQFGSTSELKQGINSGAGIRLSGSPVNVQPAQQQGVTIAGLTIPSPPSDTAPAASSSGGNVDAVYIVATQDELQLIKPMIAMRISSRDNIALYASSRSFQAGAGPDFRLEMEGLQFSDMPLLSGANPGLMQQAARAFNNDYSLVRLYAMGIDAWTLANHFSEARQLPGFQIDGSTGKLSATQDCVINRKLTWSQYRQGQIVPAS</sequence>
<evidence type="ECO:0000256" key="3">
    <source>
        <dbReference type="ARBA" id="ARBA00022984"/>
    </source>
</evidence>
<dbReference type="RefSeq" id="WP_173635611.1">
    <property type="nucleotide sequence ID" value="NZ_CP054212.1"/>
</dbReference>
<evidence type="ECO:0000256" key="10">
    <source>
        <dbReference type="SAM" id="SignalP"/>
    </source>
</evidence>